<dbReference type="PROSITE" id="PS50929">
    <property type="entry name" value="ABC_TM1F"/>
    <property type="match status" value="1"/>
</dbReference>
<feature type="transmembrane region" description="Helical" evidence="7">
    <location>
        <begin position="138"/>
        <end position="159"/>
    </location>
</feature>
<keyword evidence="3" id="KW-0547">Nucleotide-binding</keyword>
<dbReference type="InterPro" id="IPR003439">
    <property type="entry name" value="ABC_transporter-like_ATP-bd"/>
</dbReference>
<dbReference type="GO" id="GO:0005886">
    <property type="term" value="C:plasma membrane"/>
    <property type="evidence" value="ECO:0007669"/>
    <property type="project" value="UniProtKB-SubCell"/>
</dbReference>
<dbReference type="GO" id="GO:0034775">
    <property type="term" value="P:glutathione transmembrane transport"/>
    <property type="evidence" value="ECO:0007669"/>
    <property type="project" value="InterPro"/>
</dbReference>
<feature type="transmembrane region" description="Helical" evidence="7">
    <location>
        <begin position="249"/>
        <end position="270"/>
    </location>
</feature>
<keyword evidence="11" id="KW-1185">Reference proteome</keyword>
<evidence type="ECO:0000313" key="10">
    <source>
        <dbReference type="EMBL" id="NZA28478.1"/>
    </source>
</evidence>
<dbReference type="Gene3D" id="1.20.1560.10">
    <property type="entry name" value="ABC transporter type 1, transmembrane domain"/>
    <property type="match status" value="1"/>
</dbReference>
<dbReference type="GO" id="GO:0140359">
    <property type="term" value="F:ABC-type transporter activity"/>
    <property type="evidence" value="ECO:0007669"/>
    <property type="project" value="InterPro"/>
</dbReference>
<evidence type="ECO:0000313" key="11">
    <source>
        <dbReference type="Proteomes" id="UP000578091"/>
    </source>
</evidence>
<feature type="transmembrane region" description="Helical" evidence="7">
    <location>
        <begin position="165"/>
        <end position="186"/>
    </location>
</feature>
<dbReference type="PROSITE" id="PS50893">
    <property type="entry name" value="ABC_TRANSPORTER_2"/>
    <property type="match status" value="1"/>
</dbReference>
<dbReference type="Gene3D" id="3.40.50.300">
    <property type="entry name" value="P-loop containing nucleotide triphosphate hydrolases"/>
    <property type="match status" value="1"/>
</dbReference>
<dbReference type="InterPro" id="IPR017871">
    <property type="entry name" value="ABC_transporter-like_CS"/>
</dbReference>
<evidence type="ECO:0000256" key="1">
    <source>
        <dbReference type="ARBA" id="ARBA00004651"/>
    </source>
</evidence>
<name>A0A853JJ38_9GAMM</name>
<feature type="domain" description="ABC transporter" evidence="8">
    <location>
        <begin position="340"/>
        <end position="558"/>
    </location>
</feature>
<organism evidence="10 11">
    <name type="scientific">Luteimonas salinisoli</name>
    <dbReference type="NCBI Taxonomy" id="2752307"/>
    <lineage>
        <taxon>Bacteria</taxon>
        <taxon>Pseudomonadati</taxon>
        <taxon>Pseudomonadota</taxon>
        <taxon>Gammaproteobacteria</taxon>
        <taxon>Lysobacterales</taxon>
        <taxon>Lysobacteraceae</taxon>
        <taxon>Luteimonas</taxon>
    </lineage>
</organism>
<feature type="transmembrane region" description="Helical" evidence="7">
    <location>
        <begin position="42"/>
        <end position="62"/>
    </location>
</feature>
<dbReference type="InterPro" id="IPR036640">
    <property type="entry name" value="ABC1_TM_sf"/>
</dbReference>
<evidence type="ECO:0000256" key="5">
    <source>
        <dbReference type="ARBA" id="ARBA00022989"/>
    </source>
</evidence>
<evidence type="ECO:0000256" key="2">
    <source>
        <dbReference type="ARBA" id="ARBA00022692"/>
    </source>
</evidence>
<dbReference type="SUPFAM" id="SSF52540">
    <property type="entry name" value="P-loop containing nucleoside triphosphate hydrolases"/>
    <property type="match status" value="1"/>
</dbReference>
<evidence type="ECO:0000259" key="8">
    <source>
        <dbReference type="PROSITE" id="PS50893"/>
    </source>
</evidence>
<keyword evidence="2 7" id="KW-0812">Transmembrane</keyword>
<gene>
    <name evidence="10" type="primary">cydC</name>
    <name evidence="10" type="ORF">H0E84_19060</name>
</gene>
<feature type="transmembrane region" description="Helical" evidence="7">
    <location>
        <begin position="282"/>
        <end position="305"/>
    </location>
</feature>
<keyword evidence="6 7" id="KW-0472">Membrane</keyword>
<dbReference type="NCBIfam" id="TIGR02868">
    <property type="entry name" value="CydC"/>
    <property type="match status" value="1"/>
</dbReference>
<dbReference type="AlphaFoldDB" id="A0A853JJ38"/>
<dbReference type="PROSITE" id="PS00211">
    <property type="entry name" value="ABC_TRANSPORTER_1"/>
    <property type="match status" value="1"/>
</dbReference>
<keyword evidence="4" id="KW-0067">ATP-binding</keyword>
<reference evidence="10 11" key="1">
    <citation type="submission" date="2020-07" db="EMBL/GenBank/DDBJ databases">
        <title>Luteimonas sp. SJ-92.</title>
        <authorList>
            <person name="Huang X.-X."/>
            <person name="Xu L."/>
            <person name="Sun J.-Q."/>
        </authorList>
    </citation>
    <scope>NUCLEOTIDE SEQUENCE [LARGE SCALE GENOMIC DNA]</scope>
    <source>
        <strain evidence="10 11">SJ-92</strain>
    </source>
</reference>
<accession>A0A853JJ38</accession>
<proteinExistence type="predicted"/>
<evidence type="ECO:0000259" key="9">
    <source>
        <dbReference type="PROSITE" id="PS50929"/>
    </source>
</evidence>
<evidence type="ECO:0000256" key="7">
    <source>
        <dbReference type="SAM" id="Phobius"/>
    </source>
</evidence>
<dbReference type="GO" id="GO:0005524">
    <property type="term" value="F:ATP binding"/>
    <property type="evidence" value="ECO:0007669"/>
    <property type="project" value="UniProtKB-KW"/>
</dbReference>
<dbReference type="InterPro" id="IPR039421">
    <property type="entry name" value="Type_1_exporter"/>
</dbReference>
<dbReference type="PANTHER" id="PTHR24221:SF590">
    <property type="entry name" value="COMPONENT LINKED WITH THE ASSEMBLY OF CYTOCHROME' TRANSPORT TRANSMEMBRANE ATP-BINDING PROTEIN ABC TRANSPORTER CYDD-RELATED"/>
    <property type="match status" value="1"/>
</dbReference>
<dbReference type="InterPro" id="IPR003593">
    <property type="entry name" value="AAA+_ATPase"/>
</dbReference>
<keyword evidence="5 7" id="KW-1133">Transmembrane helix</keyword>
<dbReference type="InterPro" id="IPR011527">
    <property type="entry name" value="ABC1_TM_dom"/>
</dbReference>
<dbReference type="InterPro" id="IPR027417">
    <property type="entry name" value="P-loop_NTPase"/>
</dbReference>
<feature type="domain" description="ABC transmembrane type-1" evidence="9">
    <location>
        <begin position="21"/>
        <end position="307"/>
    </location>
</feature>
<evidence type="ECO:0000256" key="4">
    <source>
        <dbReference type="ARBA" id="ARBA00022840"/>
    </source>
</evidence>
<dbReference type="Proteomes" id="UP000578091">
    <property type="component" value="Unassembled WGS sequence"/>
</dbReference>
<dbReference type="SUPFAM" id="SSF90123">
    <property type="entry name" value="ABC transporter transmembrane region"/>
    <property type="match status" value="1"/>
</dbReference>
<evidence type="ECO:0000256" key="3">
    <source>
        <dbReference type="ARBA" id="ARBA00022741"/>
    </source>
</evidence>
<dbReference type="GO" id="GO:0045454">
    <property type="term" value="P:cell redox homeostasis"/>
    <property type="evidence" value="ECO:0007669"/>
    <property type="project" value="InterPro"/>
</dbReference>
<protein>
    <submittedName>
        <fullName evidence="10">Thiol reductant ABC exporter subunit CydC</fullName>
    </submittedName>
</protein>
<dbReference type="GO" id="GO:0016887">
    <property type="term" value="F:ATP hydrolysis activity"/>
    <property type="evidence" value="ECO:0007669"/>
    <property type="project" value="InterPro"/>
</dbReference>
<dbReference type="EMBL" id="JACCKA010000093">
    <property type="protein sequence ID" value="NZA28478.1"/>
    <property type="molecule type" value="Genomic_DNA"/>
</dbReference>
<comment type="caution">
    <text evidence="10">The sequence shown here is derived from an EMBL/GenBank/DDBJ whole genome shotgun (WGS) entry which is preliminary data.</text>
</comment>
<sequence>MSARPPDTLAGVFRRHALLMALAVLLLLATLAAGTGLLALSGHFLTAAALAGGLAAGFNFFAPSAGIRALTFARIVSRYAEKLFGHDVTLRLARDLRLWFFARMLPLAPLGLGRERVGDLLARLVADIDLADGVLVRALGPLLALAAMALLVVAASAAVLPAAGLWMALVLTLLGAGVPLVATLGARTAERRRAEARAALRRQVQEALEGAADLVALDAVEARARAIDGRSETLAGGERQLQRRLSAATLLHAVVVAIALPGLLGLLLFAHHDARIDAPTAAALLFAGIAMFEAAAGIGLAWQSLRAALASLMRLRDIACRAPAVIDPAAPSVLPASGELRLQDVAFAWGGDAPRRVLDGIDLILAPGRRIAIAGDSGAGKSSLLALLLRLRDPDTGTLHFGGVDLRECTQADWHRRIAWLPQDAPVFAGSVRMNLRMGDPGADDARLWQALRQVRLDDAVRALPRGLDAWIGESGSSLSGGQARRLALARALLRDAAILLLDEPTGGLDVDTANALMQDLASACEGRSVVVISHDTLPAGVVHVRYRLHDGRLHGPM</sequence>
<dbReference type="RefSeq" id="WP_180680238.1">
    <property type="nucleotide sequence ID" value="NZ_JACCKA010000093.1"/>
</dbReference>
<dbReference type="SMART" id="SM00382">
    <property type="entry name" value="AAA"/>
    <property type="match status" value="1"/>
</dbReference>
<dbReference type="PANTHER" id="PTHR24221">
    <property type="entry name" value="ATP-BINDING CASSETTE SUB-FAMILY B"/>
    <property type="match status" value="1"/>
</dbReference>
<comment type="subcellular location">
    <subcellularLocation>
        <location evidence="1">Cell membrane</location>
        <topology evidence="1">Multi-pass membrane protein</topology>
    </subcellularLocation>
</comment>
<dbReference type="Pfam" id="PF00005">
    <property type="entry name" value="ABC_tran"/>
    <property type="match status" value="1"/>
</dbReference>
<dbReference type="InterPro" id="IPR014223">
    <property type="entry name" value="ABC_CydC/D"/>
</dbReference>
<evidence type="ECO:0000256" key="6">
    <source>
        <dbReference type="ARBA" id="ARBA00023136"/>
    </source>
</evidence>